<dbReference type="InParanoid" id="A0A059CPJ1"/>
<dbReference type="EMBL" id="KK198755">
    <property type="protein sequence ID" value="KCW80368.1"/>
    <property type="molecule type" value="Genomic_DNA"/>
</dbReference>
<protein>
    <submittedName>
        <fullName evidence="1">Uncharacterized protein</fullName>
    </submittedName>
</protein>
<organism evidence="1">
    <name type="scientific">Eucalyptus grandis</name>
    <name type="common">Flooded gum</name>
    <dbReference type="NCBI Taxonomy" id="71139"/>
    <lineage>
        <taxon>Eukaryota</taxon>
        <taxon>Viridiplantae</taxon>
        <taxon>Streptophyta</taxon>
        <taxon>Embryophyta</taxon>
        <taxon>Tracheophyta</taxon>
        <taxon>Spermatophyta</taxon>
        <taxon>Magnoliopsida</taxon>
        <taxon>eudicotyledons</taxon>
        <taxon>Gunneridae</taxon>
        <taxon>Pentapetalae</taxon>
        <taxon>rosids</taxon>
        <taxon>malvids</taxon>
        <taxon>Myrtales</taxon>
        <taxon>Myrtaceae</taxon>
        <taxon>Myrtoideae</taxon>
        <taxon>Eucalypteae</taxon>
        <taxon>Eucalyptus</taxon>
    </lineage>
</organism>
<gene>
    <name evidence="1" type="ORF">EUGRSUZ_C01730</name>
</gene>
<reference evidence="1" key="1">
    <citation type="submission" date="2013-07" db="EMBL/GenBank/DDBJ databases">
        <title>The genome of Eucalyptus grandis.</title>
        <authorList>
            <person name="Schmutz J."/>
            <person name="Hayes R."/>
            <person name="Myburg A."/>
            <person name="Tuskan G."/>
            <person name="Grattapaglia D."/>
            <person name="Rokhsar D.S."/>
        </authorList>
    </citation>
    <scope>NUCLEOTIDE SEQUENCE</scope>
    <source>
        <tissue evidence="1">Leaf extractions</tissue>
    </source>
</reference>
<dbReference type="AlphaFoldDB" id="A0A059CPJ1"/>
<evidence type="ECO:0000313" key="1">
    <source>
        <dbReference type="EMBL" id="KCW80368.1"/>
    </source>
</evidence>
<proteinExistence type="predicted"/>
<sequence>MANNTSGPTSSKLVGNLPHTWVARTCSCLMGGEAQRHRGTPLRPSRILYFKKREILNSKEKVISYGFSYS</sequence>
<dbReference type="Gramene" id="KCW80368">
    <property type="protein sequence ID" value="KCW80368"/>
    <property type="gene ID" value="EUGRSUZ_C01730"/>
</dbReference>
<name>A0A059CPJ1_EUCGR</name>
<accession>A0A059CPJ1</accession>